<dbReference type="GO" id="GO:0015297">
    <property type="term" value="F:antiporter activity"/>
    <property type="evidence" value="ECO:0007669"/>
    <property type="project" value="UniProtKB-KW"/>
</dbReference>
<evidence type="ECO:0000256" key="2">
    <source>
        <dbReference type="ARBA" id="ARBA00022448"/>
    </source>
</evidence>
<dbReference type="InterPro" id="IPR013767">
    <property type="entry name" value="PAS_fold"/>
</dbReference>
<dbReference type="Pfam" id="PF00989">
    <property type="entry name" value="PAS"/>
    <property type="match status" value="1"/>
</dbReference>
<feature type="transmembrane region" description="Helical" evidence="11">
    <location>
        <begin position="128"/>
        <end position="146"/>
    </location>
</feature>
<feature type="transmembrane region" description="Helical" evidence="11">
    <location>
        <begin position="97"/>
        <end position="116"/>
    </location>
</feature>
<dbReference type="SUPFAM" id="SSF55785">
    <property type="entry name" value="PYP-like sensor domain (PAS domain)"/>
    <property type="match status" value="1"/>
</dbReference>
<dbReference type="AlphaFoldDB" id="A0A850T8P6"/>
<feature type="transmembrane region" description="Helical" evidence="11">
    <location>
        <begin position="488"/>
        <end position="510"/>
    </location>
</feature>
<comment type="subcellular location">
    <subcellularLocation>
        <location evidence="1">Membrane</location>
        <topology evidence="1">Multi-pass membrane protein</topology>
    </subcellularLocation>
</comment>
<evidence type="ECO:0000256" key="8">
    <source>
        <dbReference type="ARBA" id="ARBA00023136"/>
    </source>
</evidence>
<dbReference type="InterPro" id="IPR035965">
    <property type="entry name" value="PAS-like_dom_sf"/>
</dbReference>
<evidence type="ECO:0000313" key="15">
    <source>
        <dbReference type="Proteomes" id="UP000553343"/>
    </source>
</evidence>
<evidence type="ECO:0000256" key="6">
    <source>
        <dbReference type="ARBA" id="ARBA00023053"/>
    </source>
</evidence>
<feature type="transmembrane region" description="Helical" evidence="11">
    <location>
        <begin position="283"/>
        <end position="303"/>
    </location>
</feature>
<proteinExistence type="inferred from homology"/>
<dbReference type="PANTHER" id="PTHR43269">
    <property type="entry name" value="SODIUM/PROTON ANTIPORTER 1-RELATED"/>
    <property type="match status" value="1"/>
</dbReference>
<comment type="caution">
    <text evidence="14">The sequence shown here is derived from an EMBL/GenBank/DDBJ whole genome shotgun (WGS) entry which is preliminary data.</text>
</comment>
<feature type="transmembrane region" description="Helical" evidence="11">
    <location>
        <begin position="522"/>
        <end position="545"/>
    </location>
</feature>
<evidence type="ECO:0000256" key="5">
    <source>
        <dbReference type="ARBA" id="ARBA00022989"/>
    </source>
</evidence>
<keyword evidence="4 11" id="KW-0812">Transmembrane</keyword>
<keyword evidence="9" id="KW-0739">Sodium transport</keyword>
<evidence type="ECO:0000256" key="7">
    <source>
        <dbReference type="ARBA" id="ARBA00023065"/>
    </source>
</evidence>
<keyword evidence="15" id="KW-1185">Reference proteome</keyword>
<dbReference type="PROSITE" id="PS50112">
    <property type="entry name" value="PAS"/>
    <property type="match status" value="1"/>
</dbReference>
<dbReference type="NCBIfam" id="NF038006">
    <property type="entry name" value="NhaD_1"/>
    <property type="match status" value="2"/>
</dbReference>
<feature type="transmembrane region" description="Helical" evidence="11">
    <location>
        <begin position="596"/>
        <end position="614"/>
    </location>
</feature>
<dbReference type="Pfam" id="PF03600">
    <property type="entry name" value="CitMHS"/>
    <property type="match status" value="2"/>
</dbReference>
<reference evidence="14 15" key="1">
    <citation type="submission" date="2020-06" db="EMBL/GenBank/DDBJ databases">
        <title>High-quality draft genome of sulfate reducer Desulfobacter latus type strain AcrS2 isolated from marine sediment.</title>
        <authorList>
            <person name="Hoppe M."/>
            <person name="Larsen C.K."/>
            <person name="Marshall I.P.G."/>
            <person name="Schramm A."/>
            <person name="Marietou A.G."/>
        </authorList>
    </citation>
    <scope>NUCLEOTIDE SEQUENCE [LARGE SCALE GENOMIC DNA]</scope>
    <source>
        <strain evidence="14 15">AcRS2</strain>
    </source>
</reference>
<feature type="transmembrane region" description="Helical" evidence="11">
    <location>
        <begin position="37"/>
        <end position="55"/>
    </location>
</feature>
<evidence type="ECO:0000256" key="4">
    <source>
        <dbReference type="ARBA" id="ARBA00022692"/>
    </source>
</evidence>
<comment type="similarity">
    <text evidence="10">Belongs to the NhaD Na(+)/H(+) (TC 2.A.62) antiporter family.</text>
</comment>
<dbReference type="SMART" id="SM00091">
    <property type="entry name" value="PAS"/>
    <property type="match status" value="1"/>
</dbReference>
<dbReference type="PANTHER" id="PTHR43269:SF2">
    <property type="entry name" value="SODIUM_PROTON ANTIPORTER 1-RELATED"/>
    <property type="match status" value="1"/>
</dbReference>
<dbReference type="InterPro" id="IPR045016">
    <property type="entry name" value="NhaD-like"/>
</dbReference>
<evidence type="ECO:0000256" key="11">
    <source>
        <dbReference type="SAM" id="Phobius"/>
    </source>
</evidence>
<name>A0A850T8P6_9BACT</name>
<dbReference type="GO" id="GO:0006814">
    <property type="term" value="P:sodium ion transport"/>
    <property type="evidence" value="ECO:0007669"/>
    <property type="project" value="UniProtKB-KW"/>
</dbReference>
<keyword evidence="6" id="KW-0915">Sodium</keyword>
<keyword evidence="7" id="KW-0406">Ion transport</keyword>
<dbReference type="GO" id="GO:0006355">
    <property type="term" value="P:regulation of DNA-templated transcription"/>
    <property type="evidence" value="ECO:0007669"/>
    <property type="project" value="InterPro"/>
</dbReference>
<protein>
    <submittedName>
        <fullName evidence="14">Sodium:proton antiporter NhaD</fullName>
    </submittedName>
</protein>
<evidence type="ECO:0000256" key="12">
    <source>
        <dbReference type="SAM" id="SignalP"/>
    </source>
</evidence>
<keyword evidence="3" id="KW-0050">Antiport</keyword>
<feature type="signal peptide" evidence="12">
    <location>
        <begin position="1"/>
        <end position="19"/>
    </location>
</feature>
<evidence type="ECO:0000256" key="1">
    <source>
        <dbReference type="ARBA" id="ARBA00004141"/>
    </source>
</evidence>
<feature type="transmembrane region" description="Helical" evidence="11">
    <location>
        <begin position="152"/>
        <end position="173"/>
    </location>
</feature>
<feature type="transmembrane region" description="Helical" evidence="11">
    <location>
        <begin position="557"/>
        <end position="584"/>
    </location>
</feature>
<dbReference type="EMBL" id="JACADJ010000038">
    <property type="protein sequence ID" value="NWH05565.1"/>
    <property type="molecule type" value="Genomic_DNA"/>
</dbReference>
<feature type="transmembrane region" description="Helical" evidence="11">
    <location>
        <begin position="221"/>
        <end position="243"/>
    </location>
</feature>
<dbReference type="Proteomes" id="UP000553343">
    <property type="component" value="Unassembled WGS sequence"/>
</dbReference>
<dbReference type="Gene3D" id="3.30.450.20">
    <property type="entry name" value="PAS domain"/>
    <property type="match status" value="1"/>
</dbReference>
<dbReference type="InterPro" id="IPR000014">
    <property type="entry name" value="PAS"/>
</dbReference>
<dbReference type="InterPro" id="IPR004680">
    <property type="entry name" value="Cit_transptr-like_dom"/>
</dbReference>
<evidence type="ECO:0000259" key="13">
    <source>
        <dbReference type="PROSITE" id="PS50112"/>
    </source>
</evidence>
<keyword evidence="2" id="KW-0813">Transport</keyword>
<evidence type="ECO:0000256" key="10">
    <source>
        <dbReference type="ARBA" id="ARBA00025753"/>
    </source>
</evidence>
<feature type="transmembrane region" description="Helical" evidence="11">
    <location>
        <begin position="180"/>
        <end position="201"/>
    </location>
</feature>
<evidence type="ECO:0000256" key="9">
    <source>
        <dbReference type="ARBA" id="ARBA00023201"/>
    </source>
</evidence>
<organism evidence="14 15">
    <name type="scientific">Desulfobacter latus</name>
    <dbReference type="NCBI Taxonomy" id="2292"/>
    <lineage>
        <taxon>Bacteria</taxon>
        <taxon>Pseudomonadati</taxon>
        <taxon>Thermodesulfobacteriota</taxon>
        <taxon>Desulfobacteria</taxon>
        <taxon>Desulfobacterales</taxon>
        <taxon>Desulfobacteraceae</taxon>
        <taxon>Desulfobacter</taxon>
    </lineage>
</organism>
<keyword evidence="8 11" id="KW-0472">Membrane</keyword>
<feature type="transmembrane region" description="Helical" evidence="11">
    <location>
        <begin position="67"/>
        <end position="85"/>
    </location>
</feature>
<keyword evidence="12" id="KW-0732">Signal</keyword>
<dbReference type="RefSeq" id="WP_178367020.1">
    <property type="nucleotide sequence ID" value="NZ_JACADJ010000038.1"/>
</dbReference>
<feature type="transmembrane region" description="Helical" evidence="11">
    <location>
        <begin position="255"/>
        <end position="277"/>
    </location>
</feature>
<keyword evidence="5 11" id="KW-1133">Transmembrane helix</keyword>
<accession>A0A850T8P6</accession>
<evidence type="ECO:0000256" key="3">
    <source>
        <dbReference type="ARBA" id="ARBA00022449"/>
    </source>
</evidence>
<sequence length="621" mass="67994">MKFFMTLLMLLVMPAAVLASGGGQEAAGAVIDFTQSIYGYLGIAMFVLAYCLVPFEEVIHLRKSKPVILAAGVIWVLVALAYAKVGDTHTAHEAIKHGLLEYAELFLFLLVAMTYINSLEERGVFQCLRAFLVSRGFTLVKIYWITGVLAFFLSPIADNLTTALLMGAVAMAVGGDNKKFVVLACINIVVAANAGGAFSPFGDITTLMVWQKGKVNFIEFFDLFIPSAINWLVPAFIMMFAIGKAEAKLSSEKATMKYGAVAMMIFFLLTIMTAVSFHNFLGLPPAAGMMLGLGYLGFLSYHVKRREGSINKYDPILGSQRYMPFKPIWATEKSKKDISSIMDSIPYPAMAIGTDGKVTHWNKPLEGLTGVSAEERIGTDQHWSPFWPEKRKILVDMVLENASQKEFEENYGDKQRPSEVFESGHRAARFFPTIGKNGTNLVMTAAPVRDQNGKVIGAIETIRDTESISSEQVQFDLMHRIARAEWDTLLFFYGVIMCVGGLSQFGYLSLVSHQMYVQLGATWANVLVGVLSAIVDNIPVMFAVLTMNPEMSHGQWLLVTLTAGVGGSLLSIGSAAGVALMGTARGVYTFGAHLKWAPVIALGYILAILSHLWINSSLMHM</sequence>
<evidence type="ECO:0000313" key="14">
    <source>
        <dbReference type="EMBL" id="NWH05565.1"/>
    </source>
</evidence>
<dbReference type="CDD" id="cd00130">
    <property type="entry name" value="PAS"/>
    <property type="match status" value="1"/>
</dbReference>
<feature type="domain" description="PAS" evidence="13">
    <location>
        <begin position="334"/>
        <end position="406"/>
    </location>
</feature>
<dbReference type="GO" id="GO:0016020">
    <property type="term" value="C:membrane"/>
    <property type="evidence" value="ECO:0007669"/>
    <property type="project" value="UniProtKB-SubCell"/>
</dbReference>
<gene>
    <name evidence="14" type="primary">nhaD</name>
    <name evidence="14" type="ORF">HXW94_11300</name>
</gene>
<feature type="chain" id="PRO_5033035723" evidence="12">
    <location>
        <begin position="20"/>
        <end position="621"/>
    </location>
</feature>